<dbReference type="InterPro" id="IPR036942">
    <property type="entry name" value="Beta-barrel_TonB_sf"/>
</dbReference>
<dbReference type="InterPro" id="IPR039426">
    <property type="entry name" value="TonB-dep_rcpt-like"/>
</dbReference>
<evidence type="ECO:0000313" key="7">
    <source>
        <dbReference type="EMBL" id="KAA6345823.1"/>
    </source>
</evidence>
<dbReference type="InterPro" id="IPR012910">
    <property type="entry name" value="Plug_dom"/>
</dbReference>
<name>A0A5J4SKH4_9ZZZZ</name>
<keyword evidence="5" id="KW-0998">Cell outer membrane</keyword>
<evidence type="ECO:0000256" key="1">
    <source>
        <dbReference type="ARBA" id="ARBA00004571"/>
    </source>
</evidence>
<gene>
    <name evidence="7" type="ORF">EZS27_006634</name>
</gene>
<evidence type="ECO:0000256" key="2">
    <source>
        <dbReference type="ARBA" id="ARBA00022448"/>
    </source>
</evidence>
<comment type="caution">
    <text evidence="7">The sequence shown here is derived from an EMBL/GenBank/DDBJ whole genome shotgun (WGS) entry which is preliminary data.</text>
</comment>
<dbReference type="GO" id="GO:0009279">
    <property type="term" value="C:cell outer membrane"/>
    <property type="evidence" value="ECO:0007669"/>
    <property type="project" value="UniProtKB-SubCell"/>
</dbReference>
<dbReference type="PROSITE" id="PS52016">
    <property type="entry name" value="TONB_DEPENDENT_REC_3"/>
    <property type="match status" value="1"/>
</dbReference>
<dbReference type="NCBIfam" id="TIGR04057">
    <property type="entry name" value="SusC_RagA_signa"/>
    <property type="match status" value="1"/>
</dbReference>
<feature type="domain" description="TonB-dependent receptor plug" evidence="6">
    <location>
        <begin position="121"/>
        <end position="242"/>
    </location>
</feature>
<evidence type="ECO:0000259" key="6">
    <source>
        <dbReference type="Pfam" id="PF07715"/>
    </source>
</evidence>
<evidence type="ECO:0000256" key="5">
    <source>
        <dbReference type="ARBA" id="ARBA00023237"/>
    </source>
</evidence>
<evidence type="ECO:0000256" key="4">
    <source>
        <dbReference type="ARBA" id="ARBA00023136"/>
    </source>
</evidence>
<keyword evidence="3" id="KW-0812">Transmembrane</keyword>
<evidence type="ECO:0000256" key="3">
    <source>
        <dbReference type="ARBA" id="ARBA00022692"/>
    </source>
</evidence>
<organism evidence="7">
    <name type="scientific">termite gut metagenome</name>
    <dbReference type="NCBI Taxonomy" id="433724"/>
    <lineage>
        <taxon>unclassified sequences</taxon>
        <taxon>metagenomes</taxon>
        <taxon>organismal metagenomes</taxon>
    </lineage>
</organism>
<dbReference type="Gene3D" id="2.40.170.20">
    <property type="entry name" value="TonB-dependent receptor, beta-barrel domain"/>
    <property type="match status" value="1"/>
</dbReference>
<dbReference type="AlphaFoldDB" id="A0A5J4SKH4"/>
<dbReference type="NCBIfam" id="TIGR04056">
    <property type="entry name" value="OMP_RagA_SusC"/>
    <property type="match status" value="1"/>
</dbReference>
<keyword evidence="4" id="KW-0472">Membrane</keyword>
<dbReference type="SUPFAM" id="SSF49464">
    <property type="entry name" value="Carboxypeptidase regulatory domain-like"/>
    <property type="match status" value="1"/>
</dbReference>
<protein>
    <submittedName>
        <fullName evidence="7">TonB-dependent receptor SusC</fullName>
    </submittedName>
</protein>
<dbReference type="Gene3D" id="2.60.40.1120">
    <property type="entry name" value="Carboxypeptidase-like, regulatory domain"/>
    <property type="match status" value="1"/>
</dbReference>
<accession>A0A5J4SKH4</accession>
<keyword evidence="7" id="KW-0675">Receptor</keyword>
<keyword evidence="2" id="KW-0813">Transport</keyword>
<dbReference type="InterPro" id="IPR008969">
    <property type="entry name" value="CarboxyPept-like_regulatory"/>
</dbReference>
<dbReference type="Pfam" id="PF13715">
    <property type="entry name" value="CarbopepD_reg_2"/>
    <property type="match status" value="1"/>
</dbReference>
<dbReference type="EMBL" id="SNRY01000154">
    <property type="protein sequence ID" value="KAA6345823.1"/>
    <property type="molecule type" value="Genomic_DNA"/>
</dbReference>
<dbReference type="Pfam" id="PF07715">
    <property type="entry name" value="Plug"/>
    <property type="match status" value="1"/>
</dbReference>
<proteinExistence type="predicted"/>
<dbReference type="Gene3D" id="2.170.130.10">
    <property type="entry name" value="TonB-dependent receptor, plug domain"/>
    <property type="match status" value="1"/>
</dbReference>
<sequence length="1031" mass="113772">MKNIIQQLKRRIFLLFILLGCSLAIFSQSRGVEGTVTDVNGEVLIGVNVLVKGSSTGVITDISGRYALPSVVEGATLVFSSIGYKSAEVKVSTGRTIDVQLSEDTQLVDEIIVVGYGTQKKSSISGSVASVKANDLPKTATASVGNMLRGKAAGLQITQNSATPGGSLNIHIRGNLTESSPLIVIDGVPQVSFNSPTSGTVYNGAQKDNQLMGLNPNDIESIDILKDASAAAIYGSDAAGGVILITTKRGKEGSVDVSYNGSVAFQYLSDLPKFLSTRDFMIEQNKVFDELGRSNDKKHSQEKIDSFVGNGTNWMDEVTRLGVINEHNVSLTSGTAKTKVLSSLSYFDHQGIAKNNGMNRITGRLNVDQELSRIFKVGVSTTYAQIKYNDVPLGDTREENSALILSAMTFNPTVPVFDENGEYSNNPDRNIYPNPVSLLDIYDETKNSNFFTSGYLEAKLLPELNIRLTAGIDKKDVLANQYIPTTTKVGKAHGGQASKQTSQDMMLMTSAIANYTKQFADVQDISIMAGVEYKKQSWEGMSIIASQFPYDGALNHNIGTSEQEKPTISSKKGSREMASFVARLNYAYNNRYVATFNMRVDGSSNFAPKHQYGIFPGGSVAWRVSEESFMVDNLPWFNNLKLRAGIGRTGNAGNLTGIYTYYSTLENAYAFDGSMVNGVEKRKIGNENLKWETLTDVNFGIDFGFIKNRISGTIDLYQRTRSDVILQKSLMSYHQIRTIDYNSAVKYQARGIDFDITTTNFDTKDFRWTTEINFSYYVNRTISRDPDFIPEIYQAYREKWGNRYSYVSDGIIGASENVPYMAGAQPGSIKLFDLNGYKTDAEGNKLRDNEGRYIYSGTPDGVIDAADMIIIGNTTPIPFSINNTFRYKNWDLNLYLYGSLHGYRRNDVLQQSSTDIASLTNGLNALQNVKDRWSPTNPDGTLPGVYNSLSGFSEGDFFYENAWYLRLDNITLGYSIPLKRANKWVKSIRAYASTRNLYVFTPFGGMDPETGNGIGAYPNQRSFALGLDVKF</sequence>
<dbReference type="InterPro" id="IPR037066">
    <property type="entry name" value="Plug_dom_sf"/>
</dbReference>
<dbReference type="InterPro" id="IPR023996">
    <property type="entry name" value="TonB-dep_OMP_SusC/RagA"/>
</dbReference>
<reference evidence="7" key="1">
    <citation type="submission" date="2019-03" db="EMBL/GenBank/DDBJ databases">
        <title>Single cell metagenomics reveals metabolic interactions within the superorganism composed of flagellate Streblomastix strix and complex community of Bacteroidetes bacteria on its surface.</title>
        <authorList>
            <person name="Treitli S.C."/>
            <person name="Kolisko M."/>
            <person name="Husnik F."/>
            <person name="Keeling P."/>
            <person name="Hampl V."/>
        </authorList>
    </citation>
    <scope>NUCLEOTIDE SEQUENCE</scope>
    <source>
        <strain evidence="7">STM</strain>
    </source>
</reference>
<dbReference type="InterPro" id="IPR023997">
    <property type="entry name" value="TonB-dep_OMP_SusC/RagA_CS"/>
</dbReference>
<dbReference type="SUPFAM" id="SSF56935">
    <property type="entry name" value="Porins"/>
    <property type="match status" value="1"/>
</dbReference>
<comment type="subcellular location">
    <subcellularLocation>
        <location evidence="1">Cell outer membrane</location>
        <topology evidence="1">Multi-pass membrane protein</topology>
    </subcellularLocation>
</comment>